<dbReference type="GO" id="GO:0016787">
    <property type="term" value="F:hydrolase activity"/>
    <property type="evidence" value="ECO:0007669"/>
    <property type="project" value="UniProtKB-KW"/>
</dbReference>
<accession>A0A558BMG2</accession>
<dbReference type="InterPro" id="IPR000639">
    <property type="entry name" value="Epox_hydrolase-like"/>
</dbReference>
<dbReference type="PRINTS" id="PR00412">
    <property type="entry name" value="EPOXHYDRLASE"/>
</dbReference>
<dbReference type="PANTHER" id="PTHR43329">
    <property type="entry name" value="EPOXIDE HYDROLASE"/>
    <property type="match status" value="1"/>
</dbReference>
<dbReference type="RefSeq" id="WP_144851884.1">
    <property type="nucleotide sequence ID" value="NZ_VMRJ01000006.1"/>
</dbReference>
<evidence type="ECO:0000259" key="2">
    <source>
        <dbReference type="Pfam" id="PF00561"/>
    </source>
</evidence>
<evidence type="ECO:0000256" key="1">
    <source>
        <dbReference type="ARBA" id="ARBA00022801"/>
    </source>
</evidence>
<organism evidence="3 4">
    <name type="scientific">Hymenobacter setariae</name>
    <dbReference type="NCBI Taxonomy" id="2594794"/>
    <lineage>
        <taxon>Bacteria</taxon>
        <taxon>Pseudomonadati</taxon>
        <taxon>Bacteroidota</taxon>
        <taxon>Cytophagia</taxon>
        <taxon>Cytophagales</taxon>
        <taxon>Hymenobacteraceae</taxon>
        <taxon>Hymenobacter</taxon>
    </lineage>
</organism>
<dbReference type="EMBL" id="VMRJ01000006">
    <property type="protein sequence ID" value="TVT37696.1"/>
    <property type="molecule type" value="Genomic_DNA"/>
</dbReference>
<evidence type="ECO:0000313" key="4">
    <source>
        <dbReference type="Proteomes" id="UP000317624"/>
    </source>
</evidence>
<proteinExistence type="predicted"/>
<dbReference type="SUPFAM" id="SSF53474">
    <property type="entry name" value="alpha/beta-Hydrolases"/>
    <property type="match status" value="1"/>
</dbReference>
<dbReference type="Pfam" id="PF00561">
    <property type="entry name" value="Abhydrolase_1"/>
    <property type="match status" value="1"/>
</dbReference>
<protein>
    <submittedName>
        <fullName evidence="3">Alpha/beta hydrolase</fullName>
    </submittedName>
</protein>
<keyword evidence="4" id="KW-1185">Reference proteome</keyword>
<dbReference type="InterPro" id="IPR000073">
    <property type="entry name" value="AB_hydrolase_1"/>
</dbReference>
<comment type="caution">
    <text evidence="3">The sequence shown here is derived from an EMBL/GenBank/DDBJ whole genome shotgun (WGS) entry which is preliminary data.</text>
</comment>
<dbReference type="OrthoDB" id="2987348at2"/>
<sequence>MDYPLEHHNVQTNGVRLHVVQCGPAAGPLVILLHGFPEYWFSWRAQLPALVAAGYRVWVPDQRGYNLSDKPLGVESYVLPTLAADIIGLIDAAGQAQAAVVGHDWGAIVAWYLAAHHQDRVACTTIINVPHPRAVLPNLWQAPDQLLRSWYIAFFQMPGLPERLISRRNWQVGAQMLVRSSRPGTFSPAEVARYKTAWSRPGAITSMINWYRALSRPPVSDWPRISGPVQVLWGERDAFLNKKFAQLSLVECEQATLHYFPQATHWVHLEEADKVNELLLQFVQQETTAPIS</sequence>
<dbReference type="Proteomes" id="UP000317624">
    <property type="component" value="Unassembled WGS sequence"/>
</dbReference>
<reference evidence="3 4" key="1">
    <citation type="submission" date="2019-07" db="EMBL/GenBank/DDBJ databases">
        <title>Hymenobacter sp. straun FUR1 Genome sequencing and assembly.</title>
        <authorList>
            <person name="Chhetri G."/>
        </authorList>
    </citation>
    <scope>NUCLEOTIDE SEQUENCE [LARGE SCALE GENOMIC DNA]</scope>
    <source>
        <strain evidence="3 4">Fur1</strain>
    </source>
</reference>
<dbReference type="AlphaFoldDB" id="A0A558BMG2"/>
<feature type="domain" description="AB hydrolase-1" evidence="2">
    <location>
        <begin position="28"/>
        <end position="272"/>
    </location>
</feature>
<keyword evidence="1 3" id="KW-0378">Hydrolase</keyword>
<gene>
    <name evidence="3" type="ORF">FNT36_21210</name>
</gene>
<name>A0A558BMG2_9BACT</name>
<dbReference type="InterPro" id="IPR029058">
    <property type="entry name" value="AB_hydrolase_fold"/>
</dbReference>
<dbReference type="Gene3D" id="3.40.50.1820">
    <property type="entry name" value="alpha/beta hydrolase"/>
    <property type="match status" value="1"/>
</dbReference>
<dbReference type="PRINTS" id="PR00111">
    <property type="entry name" value="ABHYDROLASE"/>
</dbReference>
<evidence type="ECO:0000313" key="3">
    <source>
        <dbReference type="EMBL" id="TVT37696.1"/>
    </source>
</evidence>